<evidence type="ECO:0000259" key="18">
    <source>
        <dbReference type="Pfam" id="PF02706"/>
    </source>
</evidence>
<proteinExistence type="inferred from homology"/>
<reference evidence="22" key="1">
    <citation type="journal article" date="2019" name="Int. J. Syst. Evol. Microbiol.">
        <title>The Global Catalogue of Microorganisms (GCM) 10K type strain sequencing project: providing services to taxonomists for standard genome sequencing and annotation.</title>
        <authorList>
            <consortium name="The Broad Institute Genomics Platform"/>
            <consortium name="The Broad Institute Genome Sequencing Center for Infectious Disease"/>
            <person name="Wu L."/>
            <person name="Ma J."/>
        </authorList>
    </citation>
    <scope>NUCLEOTIDE SEQUENCE [LARGE SCALE GENOMIC DNA]</scope>
    <source>
        <strain evidence="22">CGMCC 1.12664</strain>
    </source>
</reference>
<keyword evidence="14" id="KW-0829">Tyrosine-protein kinase</keyword>
<evidence type="ECO:0000256" key="5">
    <source>
        <dbReference type="ARBA" id="ARBA00022475"/>
    </source>
</evidence>
<dbReference type="PANTHER" id="PTHR32309">
    <property type="entry name" value="TYROSINE-PROTEIN KINASE"/>
    <property type="match status" value="1"/>
</dbReference>
<evidence type="ECO:0000256" key="4">
    <source>
        <dbReference type="ARBA" id="ARBA00011903"/>
    </source>
</evidence>
<feature type="transmembrane region" description="Helical" evidence="17">
    <location>
        <begin position="38"/>
        <end position="59"/>
    </location>
</feature>
<feature type="coiled-coil region" evidence="16">
    <location>
        <begin position="323"/>
        <end position="378"/>
    </location>
</feature>
<keyword evidence="10" id="KW-0418">Kinase</keyword>
<evidence type="ECO:0000256" key="13">
    <source>
        <dbReference type="ARBA" id="ARBA00023136"/>
    </source>
</evidence>
<feature type="coiled-coil region" evidence="16">
    <location>
        <begin position="253"/>
        <end position="287"/>
    </location>
</feature>
<keyword evidence="13 17" id="KW-0472">Membrane</keyword>
<dbReference type="Proteomes" id="UP000612855">
    <property type="component" value="Unassembled WGS sequence"/>
</dbReference>
<evidence type="ECO:0000256" key="16">
    <source>
        <dbReference type="SAM" id="Coils"/>
    </source>
</evidence>
<keyword evidence="6" id="KW-0997">Cell inner membrane</keyword>
<comment type="similarity">
    <text evidence="2">Belongs to the CpsD/CapB family.</text>
</comment>
<evidence type="ECO:0000256" key="8">
    <source>
        <dbReference type="ARBA" id="ARBA00022692"/>
    </source>
</evidence>
<protein>
    <recommendedName>
        <fullName evidence="4">non-specific protein-tyrosine kinase</fullName>
        <ecNumber evidence="4">2.7.10.2</ecNumber>
    </recommendedName>
</protein>
<comment type="caution">
    <text evidence="21">The sequence shown here is derived from an EMBL/GenBank/DDBJ whole genome shotgun (WGS) entry which is preliminary data.</text>
</comment>
<dbReference type="GO" id="GO:0004715">
    <property type="term" value="F:non-membrane spanning protein tyrosine kinase activity"/>
    <property type="evidence" value="ECO:0007669"/>
    <property type="project" value="UniProtKB-EC"/>
</dbReference>
<dbReference type="InterPro" id="IPR005702">
    <property type="entry name" value="Wzc-like_C"/>
</dbReference>
<evidence type="ECO:0000313" key="21">
    <source>
        <dbReference type="EMBL" id="GGE38217.1"/>
    </source>
</evidence>
<dbReference type="Pfam" id="PF02706">
    <property type="entry name" value="Wzz"/>
    <property type="match status" value="1"/>
</dbReference>
<comment type="catalytic activity">
    <reaction evidence="15">
        <text>L-tyrosyl-[protein] + ATP = O-phospho-L-tyrosyl-[protein] + ADP + H(+)</text>
        <dbReference type="Rhea" id="RHEA:10596"/>
        <dbReference type="Rhea" id="RHEA-COMP:10136"/>
        <dbReference type="Rhea" id="RHEA-COMP:20101"/>
        <dbReference type="ChEBI" id="CHEBI:15378"/>
        <dbReference type="ChEBI" id="CHEBI:30616"/>
        <dbReference type="ChEBI" id="CHEBI:46858"/>
        <dbReference type="ChEBI" id="CHEBI:61978"/>
        <dbReference type="ChEBI" id="CHEBI:456216"/>
        <dbReference type="EC" id="2.7.10.2"/>
    </reaction>
</comment>
<dbReference type="AlphaFoldDB" id="A0A917EI09"/>
<dbReference type="Pfam" id="PF13807">
    <property type="entry name" value="GNVR"/>
    <property type="match status" value="1"/>
</dbReference>
<sequence>MDGQMSTSPKPDTATLSATSDREVDIANLIATIWRGKLIVIGVALLALIVGFVYAYFIAVPVYTAHATIALESRQEQIVDIESVVTGLSSEQSSLNTEVEVLRSRGLIGDLVDDLNLTEDPEFNPALIPPPRFSLSRLVALIRPGDGDEPDAEAVRDDVVDNVTEVISASNVRQTFVFRISVVTRDRRKSAQMANRLAELYIDDQVDVKFQRTEKATEWLSDRVSELRIQLEDAETALKSFSTSTDLISPEGLFAMNRQIKELRDRRSGLEETLATSEAAAARLEANSGAEFEIRAREAEDTLLVNLLPDASAGDPRAQDRFNDRYEDLRLRAQQEAIRAKQQLAVLDRSIIELDKRIERQSTELVRLQQYQREAEANRLIYEHFLGRLKEMSVQEGIQQADSRVLSHAVVPSGPSAPRKTVIMAMALVLGTFGGAGLVLLREAAQNTFRAPEALEKLAGIAVIGQIPLIASRRRKNVLKYLAEKPNSAAAEAVRNLRTSILLADIDNPPKVIMSTSSIPGEGKTTQSLAMAQNLAGLGKNVLLIEGDIRKRVFREYFELDTDKGLIAVLSGEVPLSLAVRHVEALNCDVLIGEQSKVNAADLFSSERFQAFLDDCRQHYDYVVVDTPPVLPVPDARVIGQFVDAIMYAVRWDHTTRRQVAEGLRSLANVGVKVSGLVLTQIDGKGMKRYGYGDYKAYDSYYSE</sequence>
<feature type="domain" description="Tyrosine-protein kinase G-rich" evidence="20">
    <location>
        <begin position="367"/>
        <end position="444"/>
    </location>
</feature>
<evidence type="ECO:0000256" key="10">
    <source>
        <dbReference type="ARBA" id="ARBA00022777"/>
    </source>
</evidence>
<evidence type="ECO:0000259" key="19">
    <source>
        <dbReference type="Pfam" id="PF13614"/>
    </source>
</evidence>
<keyword evidence="7" id="KW-0808">Transferase</keyword>
<evidence type="ECO:0000313" key="22">
    <source>
        <dbReference type="Proteomes" id="UP000612855"/>
    </source>
</evidence>
<keyword evidence="22" id="KW-1185">Reference proteome</keyword>
<dbReference type="Pfam" id="PF13614">
    <property type="entry name" value="AAA_31"/>
    <property type="match status" value="1"/>
</dbReference>
<feature type="transmembrane region" description="Helical" evidence="17">
    <location>
        <begin position="422"/>
        <end position="441"/>
    </location>
</feature>
<dbReference type="GO" id="GO:0005524">
    <property type="term" value="F:ATP binding"/>
    <property type="evidence" value="ECO:0007669"/>
    <property type="project" value="UniProtKB-KW"/>
</dbReference>
<evidence type="ECO:0000259" key="20">
    <source>
        <dbReference type="Pfam" id="PF13807"/>
    </source>
</evidence>
<evidence type="ECO:0000256" key="14">
    <source>
        <dbReference type="ARBA" id="ARBA00023137"/>
    </source>
</evidence>
<dbReference type="EC" id="2.7.10.2" evidence="4"/>
<accession>A0A917EI09</accession>
<gene>
    <name evidence="21" type="ORF">GCM10011360_27520</name>
</gene>
<keyword evidence="5" id="KW-1003">Cell membrane</keyword>
<dbReference type="Gene3D" id="3.40.50.300">
    <property type="entry name" value="P-loop containing nucleotide triphosphate hydrolases"/>
    <property type="match status" value="1"/>
</dbReference>
<dbReference type="InterPro" id="IPR003856">
    <property type="entry name" value="LPS_length_determ_N"/>
</dbReference>
<keyword evidence="16" id="KW-0175">Coiled coil</keyword>
<name>A0A917EI09_9RHOB</name>
<dbReference type="InterPro" id="IPR032807">
    <property type="entry name" value="GNVR"/>
</dbReference>
<evidence type="ECO:0000256" key="1">
    <source>
        <dbReference type="ARBA" id="ARBA00004429"/>
    </source>
</evidence>
<evidence type="ECO:0000256" key="15">
    <source>
        <dbReference type="ARBA" id="ARBA00051245"/>
    </source>
</evidence>
<evidence type="ECO:0000256" key="6">
    <source>
        <dbReference type="ARBA" id="ARBA00022519"/>
    </source>
</evidence>
<keyword evidence="12 17" id="KW-1133">Transmembrane helix</keyword>
<comment type="similarity">
    <text evidence="3">Belongs to the etk/wzc family.</text>
</comment>
<dbReference type="NCBIfam" id="TIGR01007">
    <property type="entry name" value="eps_fam"/>
    <property type="match status" value="1"/>
</dbReference>
<comment type="subcellular location">
    <subcellularLocation>
        <location evidence="1">Cell inner membrane</location>
        <topology evidence="1">Multi-pass membrane protein</topology>
    </subcellularLocation>
</comment>
<dbReference type="PANTHER" id="PTHR32309:SF13">
    <property type="entry name" value="FERRIC ENTEROBACTIN TRANSPORT PROTEIN FEPE"/>
    <property type="match status" value="1"/>
</dbReference>
<keyword evidence="8 17" id="KW-0812">Transmembrane</keyword>
<organism evidence="21 22">
    <name type="scientific">Primorskyibacter flagellatus</name>
    <dbReference type="NCBI Taxonomy" id="1387277"/>
    <lineage>
        <taxon>Bacteria</taxon>
        <taxon>Pseudomonadati</taxon>
        <taxon>Pseudomonadota</taxon>
        <taxon>Alphaproteobacteria</taxon>
        <taxon>Rhodobacterales</taxon>
        <taxon>Roseobacteraceae</taxon>
        <taxon>Primorskyibacter</taxon>
    </lineage>
</organism>
<evidence type="ECO:0000256" key="9">
    <source>
        <dbReference type="ARBA" id="ARBA00022741"/>
    </source>
</evidence>
<evidence type="ECO:0000256" key="17">
    <source>
        <dbReference type="SAM" id="Phobius"/>
    </source>
</evidence>
<dbReference type="SUPFAM" id="SSF52540">
    <property type="entry name" value="P-loop containing nucleoside triphosphate hydrolases"/>
    <property type="match status" value="1"/>
</dbReference>
<dbReference type="GO" id="GO:0005886">
    <property type="term" value="C:plasma membrane"/>
    <property type="evidence" value="ECO:0007669"/>
    <property type="project" value="UniProtKB-SubCell"/>
</dbReference>
<evidence type="ECO:0000256" key="3">
    <source>
        <dbReference type="ARBA" id="ARBA00008883"/>
    </source>
</evidence>
<dbReference type="RefSeq" id="WP_229737575.1">
    <property type="nucleotide sequence ID" value="NZ_BMFJ01000001.1"/>
</dbReference>
<dbReference type="InterPro" id="IPR050445">
    <property type="entry name" value="Bact_polysacc_biosynth/exp"/>
</dbReference>
<evidence type="ECO:0000256" key="11">
    <source>
        <dbReference type="ARBA" id="ARBA00022840"/>
    </source>
</evidence>
<dbReference type="InterPro" id="IPR027417">
    <property type="entry name" value="P-loop_NTPase"/>
</dbReference>
<keyword evidence="11" id="KW-0067">ATP-binding</keyword>
<dbReference type="CDD" id="cd05387">
    <property type="entry name" value="BY-kinase"/>
    <property type="match status" value="1"/>
</dbReference>
<evidence type="ECO:0000256" key="2">
    <source>
        <dbReference type="ARBA" id="ARBA00007316"/>
    </source>
</evidence>
<evidence type="ECO:0000256" key="12">
    <source>
        <dbReference type="ARBA" id="ARBA00022989"/>
    </source>
</evidence>
<evidence type="ECO:0000256" key="7">
    <source>
        <dbReference type="ARBA" id="ARBA00022679"/>
    </source>
</evidence>
<dbReference type="InterPro" id="IPR025669">
    <property type="entry name" value="AAA_dom"/>
</dbReference>
<dbReference type="EMBL" id="BMFJ01000001">
    <property type="protein sequence ID" value="GGE38217.1"/>
    <property type="molecule type" value="Genomic_DNA"/>
</dbReference>
<keyword evidence="9" id="KW-0547">Nucleotide-binding</keyword>
<feature type="domain" description="AAA" evidence="19">
    <location>
        <begin position="520"/>
        <end position="632"/>
    </location>
</feature>
<feature type="domain" description="Polysaccharide chain length determinant N-terminal" evidence="18">
    <location>
        <begin position="23"/>
        <end position="115"/>
    </location>
</feature>